<comment type="similarity">
    <text evidence="2">Belongs to the polysaccharide synthase family.</text>
</comment>
<feature type="transmembrane region" description="Helical" evidence="8">
    <location>
        <begin position="418"/>
        <end position="438"/>
    </location>
</feature>
<feature type="region of interest" description="Disordered" evidence="7">
    <location>
        <begin position="462"/>
        <end position="493"/>
    </location>
</feature>
<evidence type="ECO:0000256" key="6">
    <source>
        <dbReference type="ARBA" id="ARBA00023136"/>
    </source>
</evidence>
<feature type="transmembrane region" description="Helical" evidence="8">
    <location>
        <begin position="916"/>
        <end position="937"/>
    </location>
</feature>
<feature type="transmembrane region" description="Helical" evidence="8">
    <location>
        <begin position="91"/>
        <end position="114"/>
    </location>
</feature>
<sequence>MIKRLLRNRFVLDAAILQGSGGIIAVLGAISTLALAHLIGAELQGRYILATSVYGLAFMLFNTGVTQAAVSQMGIAVAENRAERVAGWLAFLVKVYAAGGLFLLLVVGPFLPWICEQLLDSRAIGVFGWILCAVPLLDLPRVVAVAVFQASRSMKEVARIEVLTEIARFSCVLGGALITGDTNGPVFGLLVSTVIGSAVSSLRFRAVSAGTGMKLPSIRRVLAGVRDVPVRRGLGLGLRLGVLRSLDALSYDIVPPLMIKAAGTATGFAGAEAAVAHFRIAQRLMRLPVVLMQGVSRTALPALAHFVGRGDGEGFRRAFLRVTGYSTLLVAVAVGVTTLASPLLVKMAPDEYHEQVVHLVRIMAIGYCAMGSMVAYDTFYILTERLRVAIGIIGVQCTVTFISFWFICYHLPETGGAWGMVLTISWTLAHLVYIFWYFRSGRHVEDFARRALLRAQARTASEERTSGGATTGEGVAGEGAAGEGAAGEGATGEVPARQVEALEPTRFEGSGSNLENDAATGGEARTGGFLARLFTNRFARDAGLLQLSGMVVASGGLASTLALSHLIGSNEQGRYFLALAGYGLCYMLLSVGVVQATVAQVAAARARRQWDKVAAWLAFAFKVQALIGVVLLAIGYFTVVPLVEFATDDREIALFAWWMCATPLLEAPRTSVTCALQGARRMRALATLDVIVEFLRITIVVTSVLVGRSAQSAILGLLAASCVSSVVAMFVLRRDARVADSELPTVRAVLARVGDVPILHGLPLSFRMGVLRTIDALALNILPMLIFKHVSVQQNFAGANDWVAYFRIAQRIMQIPVILLQGLSRTALPSLSVLAGSKTPARFKSLFLRISGVGGLLVAGGLVVAYPVMLLVVQLFDPTYHEPVARLAAILVLGLALQGFAGALDSFYITANRLRVAIVISFIGLLVAMPVVALFVHHNPTTGIAWGMSCTLGWTLVHYTYVLYYFKSGAHLRDLAPEETVTP</sequence>
<feature type="transmembrane region" description="Helical" evidence="8">
    <location>
        <begin position="542"/>
        <end position="563"/>
    </location>
</feature>
<evidence type="ECO:0000256" key="7">
    <source>
        <dbReference type="SAM" id="MobiDB-lite"/>
    </source>
</evidence>
<feature type="transmembrane region" description="Helical" evidence="8">
    <location>
        <begin position="684"/>
        <end position="706"/>
    </location>
</feature>
<feature type="compositionally biased region" description="Gly residues" evidence="7">
    <location>
        <begin position="469"/>
        <end position="490"/>
    </location>
</feature>
<organism evidence="9 10">
    <name type="scientific">Rohdeia mirabilis</name>
    <dbReference type="NCBI Taxonomy" id="2528008"/>
    <lineage>
        <taxon>Bacteria</taxon>
        <taxon>Pseudomonadati</taxon>
        <taxon>Planctomycetota</taxon>
        <taxon>Planctomycetia</taxon>
        <taxon>Planctomycetia incertae sedis</taxon>
        <taxon>Rohdeia</taxon>
    </lineage>
</organism>
<feature type="transmembrane region" description="Helical" evidence="8">
    <location>
        <begin position="846"/>
        <end position="872"/>
    </location>
</feature>
<keyword evidence="6 8" id="KW-0472">Membrane</keyword>
<gene>
    <name evidence="9" type="ORF">Pla163_20030</name>
</gene>
<feature type="transmembrane region" description="Helical" evidence="8">
    <location>
        <begin position="884"/>
        <end position="904"/>
    </location>
</feature>
<keyword evidence="3" id="KW-1003">Cell membrane</keyword>
<feature type="transmembrane region" description="Helical" evidence="8">
    <location>
        <begin position="21"/>
        <end position="41"/>
    </location>
</feature>
<dbReference type="OrthoDB" id="283529at2"/>
<feature type="transmembrane region" description="Helical" evidence="8">
    <location>
        <begin position="613"/>
        <end position="640"/>
    </location>
</feature>
<evidence type="ECO:0000256" key="1">
    <source>
        <dbReference type="ARBA" id="ARBA00004651"/>
    </source>
</evidence>
<comment type="subcellular location">
    <subcellularLocation>
        <location evidence="1">Cell membrane</location>
        <topology evidence="1">Multi-pass membrane protein</topology>
    </subcellularLocation>
</comment>
<evidence type="ECO:0000256" key="5">
    <source>
        <dbReference type="ARBA" id="ARBA00022989"/>
    </source>
</evidence>
<accession>A0A518D0A8</accession>
<protein>
    <submittedName>
        <fullName evidence="9">Polysaccharide biosynthesis protein</fullName>
    </submittedName>
</protein>
<evidence type="ECO:0000256" key="3">
    <source>
        <dbReference type="ARBA" id="ARBA00022475"/>
    </source>
</evidence>
<dbReference type="InterPro" id="IPR050833">
    <property type="entry name" value="Poly_Biosynth_Transport"/>
</dbReference>
<evidence type="ECO:0000313" key="10">
    <source>
        <dbReference type="Proteomes" id="UP000319342"/>
    </source>
</evidence>
<feature type="transmembrane region" description="Helical" evidence="8">
    <location>
        <begin position="126"/>
        <end position="148"/>
    </location>
</feature>
<feature type="transmembrane region" description="Helical" evidence="8">
    <location>
        <begin position="356"/>
        <end position="376"/>
    </location>
</feature>
<feature type="transmembrane region" description="Helical" evidence="8">
    <location>
        <begin position="575"/>
        <end position="601"/>
    </location>
</feature>
<evidence type="ECO:0000256" key="8">
    <source>
        <dbReference type="SAM" id="Phobius"/>
    </source>
</evidence>
<feature type="transmembrane region" description="Helical" evidence="8">
    <location>
        <begin position="652"/>
        <end position="672"/>
    </location>
</feature>
<dbReference type="PANTHER" id="PTHR30250:SF10">
    <property type="entry name" value="LIPOPOLYSACCHARIDE BIOSYNTHESIS PROTEIN WZXC"/>
    <property type="match status" value="1"/>
</dbReference>
<dbReference type="EMBL" id="CP036290">
    <property type="protein sequence ID" value="QDU84885.1"/>
    <property type="molecule type" value="Genomic_DNA"/>
</dbReference>
<dbReference type="Proteomes" id="UP000319342">
    <property type="component" value="Chromosome"/>
</dbReference>
<feature type="transmembrane region" description="Helical" evidence="8">
    <location>
        <begin position="388"/>
        <end position="412"/>
    </location>
</feature>
<dbReference type="AlphaFoldDB" id="A0A518D0A8"/>
<name>A0A518D0A8_9BACT</name>
<keyword evidence="10" id="KW-1185">Reference proteome</keyword>
<evidence type="ECO:0000256" key="2">
    <source>
        <dbReference type="ARBA" id="ARBA00007430"/>
    </source>
</evidence>
<evidence type="ECO:0000313" key="9">
    <source>
        <dbReference type="EMBL" id="QDU84885.1"/>
    </source>
</evidence>
<proteinExistence type="inferred from homology"/>
<dbReference type="RefSeq" id="WP_145187215.1">
    <property type="nucleotide sequence ID" value="NZ_CP036290.1"/>
</dbReference>
<feature type="transmembrane region" description="Helical" evidence="8">
    <location>
        <begin position="712"/>
        <end position="732"/>
    </location>
</feature>
<dbReference type="GO" id="GO:0005886">
    <property type="term" value="C:plasma membrane"/>
    <property type="evidence" value="ECO:0007669"/>
    <property type="project" value="UniProtKB-SubCell"/>
</dbReference>
<keyword evidence="5 8" id="KW-1133">Transmembrane helix</keyword>
<evidence type="ECO:0000256" key="4">
    <source>
        <dbReference type="ARBA" id="ARBA00022692"/>
    </source>
</evidence>
<feature type="transmembrane region" description="Helical" evidence="8">
    <location>
        <begin position="325"/>
        <end position="344"/>
    </location>
</feature>
<feature type="transmembrane region" description="Helical" evidence="8">
    <location>
        <begin position="47"/>
        <end position="70"/>
    </location>
</feature>
<keyword evidence="4 8" id="KW-0812">Transmembrane</keyword>
<feature type="transmembrane region" description="Helical" evidence="8">
    <location>
        <begin position="943"/>
        <end position="966"/>
    </location>
</feature>
<reference evidence="9 10" key="1">
    <citation type="submission" date="2019-02" db="EMBL/GenBank/DDBJ databases">
        <title>Deep-cultivation of Planctomycetes and their phenomic and genomic characterization uncovers novel biology.</title>
        <authorList>
            <person name="Wiegand S."/>
            <person name="Jogler M."/>
            <person name="Boedeker C."/>
            <person name="Pinto D."/>
            <person name="Vollmers J."/>
            <person name="Rivas-Marin E."/>
            <person name="Kohn T."/>
            <person name="Peeters S.H."/>
            <person name="Heuer A."/>
            <person name="Rast P."/>
            <person name="Oberbeckmann S."/>
            <person name="Bunk B."/>
            <person name="Jeske O."/>
            <person name="Meyerdierks A."/>
            <person name="Storesund J.E."/>
            <person name="Kallscheuer N."/>
            <person name="Luecker S."/>
            <person name="Lage O.M."/>
            <person name="Pohl T."/>
            <person name="Merkel B.J."/>
            <person name="Hornburger P."/>
            <person name="Mueller R.-W."/>
            <person name="Bruemmer F."/>
            <person name="Labrenz M."/>
            <person name="Spormann A.M."/>
            <person name="Op den Camp H."/>
            <person name="Overmann J."/>
            <person name="Amann R."/>
            <person name="Jetten M.S.M."/>
            <person name="Mascher T."/>
            <person name="Medema M.H."/>
            <person name="Devos D.P."/>
            <person name="Kaster A.-K."/>
            <person name="Ovreas L."/>
            <person name="Rohde M."/>
            <person name="Galperin M.Y."/>
            <person name="Jogler C."/>
        </authorList>
    </citation>
    <scope>NUCLEOTIDE SEQUENCE [LARGE SCALE GENOMIC DNA]</scope>
    <source>
        <strain evidence="9 10">Pla163</strain>
    </source>
</reference>
<dbReference type="PANTHER" id="PTHR30250">
    <property type="entry name" value="PST FAMILY PREDICTED COLANIC ACID TRANSPORTER"/>
    <property type="match status" value="1"/>
</dbReference>